<dbReference type="CDD" id="cd03801">
    <property type="entry name" value="GT4_PimA-like"/>
    <property type="match status" value="1"/>
</dbReference>
<dbReference type="SUPFAM" id="SSF53756">
    <property type="entry name" value="UDP-Glycosyltransferase/glycogen phosphorylase"/>
    <property type="match status" value="1"/>
</dbReference>
<name>A0ABV0EGB5_9BURK</name>
<keyword evidence="3" id="KW-0328">Glycosyltransferase</keyword>
<dbReference type="RefSeq" id="WP_347307461.1">
    <property type="nucleotide sequence ID" value="NZ_JBAJEX010000002.1"/>
</dbReference>
<dbReference type="PANTHER" id="PTHR46401:SF2">
    <property type="entry name" value="GLYCOSYLTRANSFERASE WBBK-RELATED"/>
    <property type="match status" value="1"/>
</dbReference>
<dbReference type="EMBL" id="JBAJEX010000002">
    <property type="protein sequence ID" value="MEO1766417.1"/>
    <property type="molecule type" value="Genomic_DNA"/>
</dbReference>
<evidence type="ECO:0000259" key="2">
    <source>
        <dbReference type="Pfam" id="PF00534"/>
    </source>
</evidence>
<dbReference type="EC" id="2.4.-.-" evidence="3"/>
<evidence type="ECO:0000313" key="4">
    <source>
        <dbReference type="Proteomes" id="UP001482231"/>
    </source>
</evidence>
<comment type="caution">
    <text evidence="3">The sequence shown here is derived from an EMBL/GenBank/DDBJ whole genome shotgun (WGS) entry which is preliminary data.</text>
</comment>
<protein>
    <submittedName>
        <fullName evidence="3">Glycosyltransferase family 4 protein</fullName>
        <ecNumber evidence="3">2.4.-.-</ecNumber>
    </submittedName>
</protein>
<accession>A0ABV0EGB5</accession>
<evidence type="ECO:0000313" key="3">
    <source>
        <dbReference type="EMBL" id="MEO1766417.1"/>
    </source>
</evidence>
<dbReference type="GO" id="GO:0016757">
    <property type="term" value="F:glycosyltransferase activity"/>
    <property type="evidence" value="ECO:0007669"/>
    <property type="project" value="UniProtKB-KW"/>
</dbReference>
<keyword evidence="1 3" id="KW-0808">Transferase</keyword>
<dbReference type="PANTHER" id="PTHR46401">
    <property type="entry name" value="GLYCOSYLTRANSFERASE WBBK-RELATED"/>
    <property type="match status" value="1"/>
</dbReference>
<reference evidence="3 4" key="1">
    <citation type="submission" date="2024-02" db="EMBL/GenBank/DDBJ databases">
        <title>New thermophilic sulfur-oxidizing bacteria from a hot springs of the Uzon caldera (Kamchatka, Russia).</title>
        <authorList>
            <person name="Dukat A.M."/>
            <person name="Elcheninov A.G."/>
            <person name="Frolov E.N."/>
        </authorList>
    </citation>
    <scope>NUCLEOTIDE SEQUENCE [LARGE SCALE GENOMIC DNA]</scope>
    <source>
        <strain evidence="3 4">AK1</strain>
    </source>
</reference>
<gene>
    <name evidence="3" type="ORF">V6E02_04240</name>
</gene>
<proteinExistence type="predicted"/>
<dbReference type="Gene3D" id="3.40.50.2000">
    <property type="entry name" value="Glycogen Phosphorylase B"/>
    <property type="match status" value="2"/>
</dbReference>
<keyword evidence="4" id="KW-1185">Reference proteome</keyword>
<dbReference type="InterPro" id="IPR001296">
    <property type="entry name" value="Glyco_trans_1"/>
</dbReference>
<sequence>MRNRIFNKMFRLGVFTYPQLVESIERIRPELIHFHNRQELVDAVTRRLSYKPAIVVHYHRHFAKPIIPSLADLLVFVSRRTKEYVLEKSETTKPYAIVHNPLSMEVLALRESVAGVPAPNDPPVILFGGGGSPLKGGKELIRAFSRLPPGSARLILAGSGVEHLPGLPHPHIEIAGKLSAPEFLDLMRRADIVAMPSLDEPFGLIAQEAMALGRLPLVAQTGGLAEFTGPDCAVVIDPTDPASLESGLKRGLDLLRPDHAAEREILLSNARARLRTLLPEIAVAKLEEAYDQALAHQTQKWNITR</sequence>
<dbReference type="Pfam" id="PF00534">
    <property type="entry name" value="Glycos_transf_1"/>
    <property type="match status" value="1"/>
</dbReference>
<evidence type="ECO:0000256" key="1">
    <source>
        <dbReference type="ARBA" id="ARBA00022679"/>
    </source>
</evidence>
<dbReference type="Proteomes" id="UP001482231">
    <property type="component" value="Unassembled WGS sequence"/>
</dbReference>
<feature type="domain" description="Glycosyl transferase family 1" evidence="2">
    <location>
        <begin position="117"/>
        <end position="251"/>
    </location>
</feature>
<organism evidence="3 4">
    <name type="scientific">Thiobacter aerophilum</name>
    <dbReference type="NCBI Taxonomy" id="3121275"/>
    <lineage>
        <taxon>Bacteria</taxon>
        <taxon>Pseudomonadati</taxon>
        <taxon>Pseudomonadota</taxon>
        <taxon>Betaproteobacteria</taxon>
        <taxon>Burkholderiales</taxon>
        <taxon>Thiobacteraceae</taxon>
        <taxon>Thiobacter</taxon>
    </lineage>
</organism>